<protein>
    <submittedName>
        <fullName evidence="1">Uncharacterized protein</fullName>
    </submittedName>
</protein>
<reference evidence="1" key="1">
    <citation type="journal article" date="2014" name="Front. Microbiol.">
        <title>High frequency of phylogenetically diverse reductive dehalogenase-homologous genes in deep subseafloor sedimentary metagenomes.</title>
        <authorList>
            <person name="Kawai M."/>
            <person name="Futagami T."/>
            <person name="Toyoda A."/>
            <person name="Takaki Y."/>
            <person name="Nishi S."/>
            <person name="Hori S."/>
            <person name="Arai W."/>
            <person name="Tsubouchi T."/>
            <person name="Morono Y."/>
            <person name="Uchiyama I."/>
            <person name="Ito T."/>
            <person name="Fujiyama A."/>
            <person name="Inagaki F."/>
            <person name="Takami H."/>
        </authorList>
    </citation>
    <scope>NUCLEOTIDE SEQUENCE</scope>
    <source>
        <strain evidence="1">Expedition CK06-06</strain>
    </source>
</reference>
<feature type="non-terminal residue" evidence="1">
    <location>
        <position position="1"/>
    </location>
</feature>
<sequence>LIETSDEGVPYLATKMEVYKPTAEELQMFKDVTIPAAMKFIEDEYKEEGKELAQKYLDAVKKAQDALGL</sequence>
<gene>
    <name evidence="1" type="ORF">S12H4_33876</name>
</gene>
<comment type="caution">
    <text evidence="1">The sequence shown here is derived from an EMBL/GenBank/DDBJ whole genome shotgun (WGS) entry which is preliminary data.</text>
</comment>
<proteinExistence type="predicted"/>
<name>X1V897_9ZZZZ</name>
<accession>X1V897</accession>
<dbReference type="AlphaFoldDB" id="X1V897"/>
<dbReference type="EMBL" id="BARW01020007">
    <property type="protein sequence ID" value="GAJ01415.1"/>
    <property type="molecule type" value="Genomic_DNA"/>
</dbReference>
<organism evidence="1">
    <name type="scientific">marine sediment metagenome</name>
    <dbReference type="NCBI Taxonomy" id="412755"/>
    <lineage>
        <taxon>unclassified sequences</taxon>
        <taxon>metagenomes</taxon>
        <taxon>ecological metagenomes</taxon>
    </lineage>
</organism>
<evidence type="ECO:0000313" key="1">
    <source>
        <dbReference type="EMBL" id="GAJ01415.1"/>
    </source>
</evidence>